<feature type="compositionally biased region" description="Polar residues" evidence="1">
    <location>
        <begin position="1"/>
        <end position="13"/>
    </location>
</feature>
<comment type="caution">
    <text evidence="2">The sequence shown here is derived from an EMBL/GenBank/DDBJ whole genome shotgun (WGS) entry which is preliminary data.</text>
</comment>
<keyword evidence="3" id="KW-1185">Reference proteome</keyword>
<dbReference type="AlphaFoldDB" id="A0AAD6KI76"/>
<feature type="region of interest" description="Disordered" evidence="1">
    <location>
        <begin position="1"/>
        <end position="25"/>
    </location>
</feature>
<dbReference type="EMBL" id="JAPFFJ010000006">
    <property type="protein sequence ID" value="KAJ6423195.1"/>
    <property type="molecule type" value="Genomic_DNA"/>
</dbReference>
<evidence type="ECO:0000256" key="1">
    <source>
        <dbReference type="SAM" id="MobiDB-lite"/>
    </source>
</evidence>
<organism evidence="2 3">
    <name type="scientific">Salix udensis</name>
    <dbReference type="NCBI Taxonomy" id="889485"/>
    <lineage>
        <taxon>Eukaryota</taxon>
        <taxon>Viridiplantae</taxon>
        <taxon>Streptophyta</taxon>
        <taxon>Embryophyta</taxon>
        <taxon>Tracheophyta</taxon>
        <taxon>Spermatophyta</taxon>
        <taxon>Magnoliopsida</taxon>
        <taxon>eudicotyledons</taxon>
        <taxon>Gunneridae</taxon>
        <taxon>Pentapetalae</taxon>
        <taxon>rosids</taxon>
        <taxon>fabids</taxon>
        <taxon>Malpighiales</taxon>
        <taxon>Salicaceae</taxon>
        <taxon>Saliceae</taxon>
        <taxon>Salix</taxon>
    </lineage>
</organism>
<evidence type="ECO:0000313" key="2">
    <source>
        <dbReference type="EMBL" id="KAJ6423195.1"/>
    </source>
</evidence>
<proteinExistence type="predicted"/>
<sequence length="25" mass="2802">MPFFTSSPNQTPCTDREGNSIYPLV</sequence>
<protein>
    <submittedName>
        <fullName evidence="2">Uncharacterized protein</fullName>
    </submittedName>
</protein>
<accession>A0AAD6KI76</accession>
<gene>
    <name evidence="2" type="ORF">OIU84_024181</name>
</gene>
<name>A0AAD6KI76_9ROSI</name>
<dbReference type="Proteomes" id="UP001162972">
    <property type="component" value="Chromosome 16"/>
</dbReference>
<evidence type="ECO:0000313" key="3">
    <source>
        <dbReference type="Proteomes" id="UP001162972"/>
    </source>
</evidence>
<reference evidence="2 3" key="1">
    <citation type="journal article" date="2023" name="Int. J. Mol. Sci.">
        <title>De Novo Assembly and Annotation of 11 Diverse Shrub Willow (Salix) Genomes Reveals Novel Gene Organization in Sex-Linked Regions.</title>
        <authorList>
            <person name="Hyden B."/>
            <person name="Feng K."/>
            <person name="Yates T.B."/>
            <person name="Jawdy S."/>
            <person name="Cereghino C."/>
            <person name="Smart L.B."/>
            <person name="Muchero W."/>
        </authorList>
    </citation>
    <scope>NUCLEOTIDE SEQUENCE [LARGE SCALE GENOMIC DNA]</scope>
    <source>
        <tissue evidence="2">Shoot tip</tissue>
    </source>
</reference>